<organism evidence="14 15">
    <name type="scientific">Candidatus Stercoripulliclostridium pullicola</name>
    <dbReference type="NCBI Taxonomy" id="2840953"/>
    <lineage>
        <taxon>Bacteria</taxon>
        <taxon>Bacillati</taxon>
        <taxon>Bacillota</taxon>
        <taxon>Clostridia</taxon>
        <taxon>Eubacteriales</taxon>
        <taxon>Candidatus Stercoripulliclostridium</taxon>
    </lineage>
</organism>
<dbReference type="Pfam" id="PF01715">
    <property type="entry name" value="IPPT"/>
    <property type="match status" value="1"/>
</dbReference>
<keyword evidence="8 10" id="KW-0460">Magnesium</keyword>
<comment type="caution">
    <text evidence="10">Lacks conserved residue(s) required for the propagation of feature annotation.</text>
</comment>
<comment type="subunit">
    <text evidence="10">Monomer.</text>
</comment>
<dbReference type="InterPro" id="IPR039657">
    <property type="entry name" value="Dimethylallyltransferase"/>
</dbReference>
<dbReference type="PANTHER" id="PTHR11088:SF60">
    <property type="entry name" value="TRNA DIMETHYLALLYLTRANSFERASE"/>
    <property type="match status" value="1"/>
</dbReference>
<keyword evidence="4 10" id="KW-0808">Transferase</keyword>
<evidence type="ECO:0000256" key="8">
    <source>
        <dbReference type="ARBA" id="ARBA00022842"/>
    </source>
</evidence>
<comment type="catalytic activity">
    <reaction evidence="9 10 11">
        <text>adenosine(37) in tRNA + dimethylallyl diphosphate = N(6)-dimethylallyladenosine(37) in tRNA + diphosphate</text>
        <dbReference type="Rhea" id="RHEA:26482"/>
        <dbReference type="Rhea" id="RHEA-COMP:10162"/>
        <dbReference type="Rhea" id="RHEA-COMP:10375"/>
        <dbReference type="ChEBI" id="CHEBI:33019"/>
        <dbReference type="ChEBI" id="CHEBI:57623"/>
        <dbReference type="ChEBI" id="CHEBI:74411"/>
        <dbReference type="ChEBI" id="CHEBI:74415"/>
        <dbReference type="EC" id="2.5.1.75"/>
    </reaction>
</comment>
<feature type="region of interest" description="Interaction with substrate tRNA" evidence="10">
    <location>
        <begin position="31"/>
        <end position="34"/>
    </location>
</feature>
<dbReference type="GO" id="GO:0052381">
    <property type="term" value="F:tRNA dimethylallyltransferase activity"/>
    <property type="evidence" value="ECO:0007669"/>
    <property type="project" value="UniProtKB-UniRule"/>
</dbReference>
<reference evidence="14" key="1">
    <citation type="submission" date="2020-10" db="EMBL/GenBank/DDBJ databases">
        <authorList>
            <person name="Gilroy R."/>
        </authorList>
    </citation>
    <scope>NUCLEOTIDE SEQUENCE</scope>
    <source>
        <strain evidence="14">517</strain>
    </source>
</reference>
<feature type="binding site" evidence="10">
    <location>
        <begin position="6"/>
        <end position="13"/>
    </location>
    <ligand>
        <name>ATP</name>
        <dbReference type="ChEBI" id="CHEBI:30616"/>
    </ligand>
</feature>
<evidence type="ECO:0000256" key="13">
    <source>
        <dbReference type="RuleBase" id="RU003785"/>
    </source>
</evidence>
<dbReference type="PANTHER" id="PTHR11088">
    <property type="entry name" value="TRNA DIMETHYLALLYLTRANSFERASE"/>
    <property type="match status" value="1"/>
</dbReference>
<sequence length="307" mass="33812">MIIVGGATATGKSALAEKIALSIGGETVSADSMQIYRGMDIGTAKDTSSSVKLHLIDVVSPETPFTVVDYRALASEAIHDISLRGKQAVVVGGTGLYIDSLLYNMEYGGSGSENAELMSELRSELEARGAEYMHSKLAALDPVTAKKVHYNNTVRVIRALYVVLNTGRPVSAQSAELKPTEPFKFFILTEERAALREKIAERVGSMFAAGLEGEVRALIEHGYDFSMQSMQAIGYKEWAGYFEKKVTLDEVRERIIINTRAYAKRQETWFNNRYKAFAVKISAANFRADPDAVLELVKNTPYVYGEI</sequence>
<evidence type="ECO:0000256" key="9">
    <source>
        <dbReference type="ARBA" id="ARBA00049563"/>
    </source>
</evidence>
<dbReference type="AlphaFoldDB" id="A0A940DG95"/>
<gene>
    <name evidence="10 14" type="primary">miaA</name>
    <name evidence="14" type="ORF">IAB16_02215</name>
</gene>
<evidence type="ECO:0000256" key="5">
    <source>
        <dbReference type="ARBA" id="ARBA00022694"/>
    </source>
</evidence>
<comment type="cofactor">
    <cofactor evidence="1 10">
        <name>Mg(2+)</name>
        <dbReference type="ChEBI" id="CHEBI:18420"/>
    </cofactor>
</comment>
<feature type="site" description="Interaction with substrate tRNA" evidence="10">
    <location>
        <position position="122"/>
    </location>
</feature>
<dbReference type="Proteomes" id="UP000727857">
    <property type="component" value="Unassembled WGS sequence"/>
</dbReference>
<evidence type="ECO:0000256" key="7">
    <source>
        <dbReference type="ARBA" id="ARBA00022840"/>
    </source>
</evidence>
<protein>
    <recommendedName>
        <fullName evidence="10">tRNA dimethylallyltransferase</fullName>
        <ecNumber evidence="10">2.5.1.75</ecNumber>
    </recommendedName>
    <alternativeName>
        <fullName evidence="10">Dimethylallyl diphosphate:tRNA dimethylallyltransferase</fullName>
        <shortName evidence="10">DMAPP:tRNA dimethylallyltransferase</shortName>
        <shortName evidence="10">DMATase</shortName>
    </alternativeName>
    <alternativeName>
        <fullName evidence="10">Isopentenyl-diphosphate:tRNA isopentenyltransferase</fullName>
        <shortName evidence="10">IPP transferase</shortName>
        <shortName evidence="10">IPPT</shortName>
        <shortName evidence="10">IPTase</shortName>
    </alternativeName>
</protein>
<evidence type="ECO:0000256" key="3">
    <source>
        <dbReference type="ARBA" id="ARBA00005842"/>
    </source>
</evidence>
<evidence type="ECO:0000313" key="15">
    <source>
        <dbReference type="Proteomes" id="UP000727857"/>
    </source>
</evidence>
<dbReference type="Gene3D" id="1.10.20.140">
    <property type="match status" value="1"/>
</dbReference>
<evidence type="ECO:0000256" key="12">
    <source>
        <dbReference type="RuleBase" id="RU003784"/>
    </source>
</evidence>
<dbReference type="InterPro" id="IPR027417">
    <property type="entry name" value="P-loop_NTPase"/>
</dbReference>
<accession>A0A940DG95</accession>
<evidence type="ECO:0000256" key="11">
    <source>
        <dbReference type="RuleBase" id="RU003783"/>
    </source>
</evidence>
<keyword evidence="5 10" id="KW-0819">tRNA processing</keyword>
<name>A0A940DG95_9FIRM</name>
<feature type="binding site" evidence="10">
    <location>
        <begin position="8"/>
        <end position="13"/>
    </location>
    <ligand>
        <name>substrate</name>
    </ligand>
</feature>
<dbReference type="GO" id="GO:0006400">
    <property type="term" value="P:tRNA modification"/>
    <property type="evidence" value="ECO:0007669"/>
    <property type="project" value="TreeGrafter"/>
</dbReference>
<dbReference type="Gene3D" id="3.40.50.300">
    <property type="entry name" value="P-loop containing nucleotide triphosphate hydrolases"/>
    <property type="match status" value="1"/>
</dbReference>
<dbReference type="EMBL" id="JADINF010000057">
    <property type="protein sequence ID" value="MBO8423829.1"/>
    <property type="molecule type" value="Genomic_DNA"/>
</dbReference>
<keyword evidence="7 10" id="KW-0067">ATP-binding</keyword>
<evidence type="ECO:0000256" key="2">
    <source>
        <dbReference type="ARBA" id="ARBA00003213"/>
    </source>
</evidence>
<dbReference type="GO" id="GO:0005524">
    <property type="term" value="F:ATP binding"/>
    <property type="evidence" value="ECO:0007669"/>
    <property type="project" value="UniProtKB-UniRule"/>
</dbReference>
<comment type="function">
    <text evidence="2 10 12">Catalyzes the transfer of a dimethylallyl group onto the adenine at position 37 in tRNAs that read codons beginning with uridine, leading to the formation of N6-(dimethylallyl)adenosine (i(6)A).</text>
</comment>
<evidence type="ECO:0000256" key="6">
    <source>
        <dbReference type="ARBA" id="ARBA00022741"/>
    </source>
</evidence>
<keyword evidence="6 10" id="KW-0547">Nucleotide-binding</keyword>
<comment type="caution">
    <text evidence="14">The sequence shown here is derived from an EMBL/GenBank/DDBJ whole genome shotgun (WGS) entry which is preliminary data.</text>
</comment>
<reference evidence="14" key="2">
    <citation type="journal article" date="2021" name="PeerJ">
        <title>Extensive microbial diversity within the chicken gut microbiome revealed by metagenomics and culture.</title>
        <authorList>
            <person name="Gilroy R."/>
            <person name="Ravi A."/>
            <person name="Getino M."/>
            <person name="Pursley I."/>
            <person name="Horton D.L."/>
            <person name="Alikhan N.F."/>
            <person name="Baker D."/>
            <person name="Gharbi K."/>
            <person name="Hall N."/>
            <person name="Watson M."/>
            <person name="Adriaenssens E.M."/>
            <person name="Foster-Nyarko E."/>
            <person name="Jarju S."/>
            <person name="Secka A."/>
            <person name="Antonio M."/>
            <person name="Oren A."/>
            <person name="Chaudhuri R.R."/>
            <person name="La Ragione R."/>
            <person name="Hildebrand F."/>
            <person name="Pallen M.J."/>
        </authorList>
    </citation>
    <scope>NUCLEOTIDE SEQUENCE</scope>
    <source>
        <strain evidence="14">517</strain>
    </source>
</reference>
<evidence type="ECO:0000313" key="14">
    <source>
        <dbReference type="EMBL" id="MBO8423829.1"/>
    </source>
</evidence>
<dbReference type="SUPFAM" id="SSF52540">
    <property type="entry name" value="P-loop containing nucleoside triphosphate hydrolases"/>
    <property type="match status" value="1"/>
</dbReference>
<feature type="site" description="Interaction with substrate tRNA" evidence="10">
    <location>
        <position position="94"/>
    </location>
</feature>
<evidence type="ECO:0000256" key="1">
    <source>
        <dbReference type="ARBA" id="ARBA00001946"/>
    </source>
</evidence>
<comment type="similarity">
    <text evidence="3 10 13">Belongs to the IPP transferase family.</text>
</comment>
<proteinExistence type="inferred from homology"/>
<dbReference type="InterPro" id="IPR018022">
    <property type="entry name" value="IPT"/>
</dbReference>
<dbReference type="EC" id="2.5.1.75" evidence="10"/>
<evidence type="ECO:0000256" key="4">
    <source>
        <dbReference type="ARBA" id="ARBA00022679"/>
    </source>
</evidence>
<dbReference type="NCBIfam" id="TIGR00174">
    <property type="entry name" value="miaA"/>
    <property type="match status" value="1"/>
</dbReference>
<dbReference type="HAMAP" id="MF_00185">
    <property type="entry name" value="IPP_trans"/>
    <property type="match status" value="1"/>
</dbReference>
<evidence type="ECO:0000256" key="10">
    <source>
        <dbReference type="HAMAP-Rule" id="MF_00185"/>
    </source>
</evidence>